<feature type="transmembrane region" description="Helical" evidence="4">
    <location>
        <begin position="50"/>
        <end position="70"/>
    </location>
</feature>
<feature type="transmembrane region" description="Helical" evidence="4">
    <location>
        <begin position="327"/>
        <end position="344"/>
    </location>
</feature>
<dbReference type="Proteomes" id="UP001320544">
    <property type="component" value="Chromosome"/>
</dbReference>
<feature type="domain" description="HTH luxR-type" evidence="5">
    <location>
        <begin position="409"/>
        <end position="474"/>
    </location>
</feature>
<dbReference type="PANTHER" id="PTHR44688:SF16">
    <property type="entry name" value="DNA-BINDING TRANSCRIPTIONAL ACTIVATOR DEVR_DOSR"/>
    <property type="match status" value="1"/>
</dbReference>
<evidence type="ECO:0000256" key="2">
    <source>
        <dbReference type="ARBA" id="ARBA00023125"/>
    </source>
</evidence>
<evidence type="ECO:0000313" key="7">
    <source>
        <dbReference type="Proteomes" id="UP001320544"/>
    </source>
</evidence>
<feature type="transmembrane region" description="Helical" evidence="4">
    <location>
        <begin position="204"/>
        <end position="223"/>
    </location>
</feature>
<evidence type="ECO:0000259" key="5">
    <source>
        <dbReference type="PROSITE" id="PS50043"/>
    </source>
</evidence>
<feature type="transmembrane region" description="Helical" evidence="4">
    <location>
        <begin position="162"/>
        <end position="183"/>
    </location>
</feature>
<name>A0ABM7WMB3_9ACTN</name>
<dbReference type="Gene3D" id="1.10.10.10">
    <property type="entry name" value="Winged helix-like DNA-binding domain superfamily/Winged helix DNA-binding domain"/>
    <property type="match status" value="1"/>
</dbReference>
<dbReference type="InterPro" id="IPR036388">
    <property type="entry name" value="WH-like_DNA-bd_sf"/>
</dbReference>
<reference evidence="6 7" key="1">
    <citation type="submission" date="2022-01" db="EMBL/GenBank/DDBJ databases">
        <title>Novel bile acid biosynthetic pathways are enriched in the microbiome of centenarians.</title>
        <authorList>
            <person name="Sato Y."/>
            <person name="Atarashi K."/>
            <person name="Plichta R.D."/>
            <person name="Arai Y."/>
            <person name="Sasajima S."/>
            <person name="Kearney M.S."/>
            <person name="Suda W."/>
            <person name="Takeshita K."/>
            <person name="Sasaki T."/>
            <person name="Okamoto S."/>
            <person name="Skelly N.A."/>
            <person name="Okamura Y."/>
            <person name="Vlamakis H."/>
            <person name="Li Y."/>
            <person name="Tanoue T."/>
            <person name="Takei H."/>
            <person name="Nittono H."/>
            <person name="Narushima S."/>
            <person name="Irie J."/>
            <person name="Itoh H."/>
            <person name="Moriya K."/>
            <person name="Sugiura Y."/>
            <person name="Suematsu M."/>
            <person name="Moritoki N."/>
            <person name="Shibata S."/>
            <person name="Littman R.D."/>
            <person name="Fischbach A.M."/>
            <person name="Uwamino Y."/>
            <person name="Inoue T."/>
            <person name="Honda A."/>
            <person name="Hattori M."/>
            <person name="Murai T."/>
            <person name="Xavier J.R."/>
            <person name="Hirose N."/>
            <person name="Honda K."/>
        </authorList>
    </citation>
    <scope>NUCLEOTIDE SEQUENCE [LARGE SCALE GENOMIC DNA]</scope>
    <source>
        <strain evidence="6 7">CE91-St30</strain>
    </source>
</reference>
<gene>
    <name evidence="6" type="ORF">CE91St30_28810</name>
</gene>
<feature type="transmembrane region" description="Helical" evidence="4">
    <location>
        <begin position="296"/>
        <end position="315"/>
    </location>
</feature>
<evidence type="ECO:0000256" key="1">
    <source>
        <dbReference type="ARBA" id="ARBA00023015"/>
    </source>
</evidence>
<keyword evidence="2" id="KW-0238">DNA-binding</keyword>
<keyword evidence="4" id="KW-0812">Transmembrane</keyword>
<dbReference type="CDD" id="cd06170">
    <property type="entry name" value="LuxR_C_like"/>
    <property type="match status" value="1"/>
</dbReference>
<evidence type="ECO:0000256" key="4">
    <source>
        <dbReference type="SAM" id="Phobius"/>
    </source>
</evidence>
<keyword evidence="7" id="KW-1185">Reference proteome</keyword>
<dbReference type="PROSITE" id="PS50043">
    <property type="entry name" value="HTH_LUXR_2"/>
    <property type="match status" value="1"/>
</dbReference>
<dbReference type="SMART" id="SM00421">
    <property type="entry name" value="HTH_LUXR"/>
    <property type="match status" value="1"/>
</dbReference>
<feature type="transmembrane region" description="Helical" evidence="4">
    <location>
        <begin position="356"/>
        <end position="375"/>
    </location>
</feature>
<sequence>MDTMAVLKNRWFMLSAAGLAACLILFGEGSSISSRISVDTFAIMTSDDPLTGGITIMAAFLLALVCSGFAARWIESVPFLVVDGLVNVLGVLALFSGMLGFGPSGELSKIGGLILGFGSSFLLIAWAVFLIPRGAKTSSLCLAVSLLIVIAFDVLTKALVDVALAIVIALVCAASPVLLRIAAKRFGAEEQVQAIEEYRGVVPAWLSFTSIGLYAVVMGGIQVGGSSLHAQVDGVGTMLVASGLAVDAGILVAAIVVFVGVRYLRGNNMGFYRLTILALLAVSLYLSAVLSANWSTMNIVTMTMTRMLLFAYIWTMFSTPAKTMSPLRLFSVGWLLFLAMNHLSTRIGQTVADTEAPLIAYELVLAIGLLLLFVFEFTPILTERYNDDPEQTEAKKGTSSDAFARRIADLVEQGGLTPREQDVLVAMARGRSAQYIADTFVVSKETARTHIRHVYQKLNVHSREELMDLVESVEPSIA</sequence>
<dbReference type="InterPro" id="IPR000792">
    <property type="entry name" value="Tscrpt_reg_LuxR_C"/>
</dbReference>
<dbReference type="EMBL" id="AP025564">
    <property type="protein sequence ID" value="BDE97548.1"/>
    <property type="molecule type" value="Genomic_DNA"/>
</dbReference>
<dbReference type="PANTHER" id="PTHR44688">
    <property type="entry name" value="DNA-BINDING TRANSCRIPTIONAL ACTIVATOR DEVR_DOSR"/>
    <property type="match status" value="1"/>
</dbReference>
<dbReference type="SUPFAM" id="SSF46894">
    <property type="entry name" value="C-terminal effector domain of the bipartite response regulators"/>
    <property type="match status" value="1"/>
</dbReference>
<keyword evidence="1" id="KW-0805">Transcription regulation</keyword>
<feature type="transmembrane region" description="Helical" evidence="4">
    <location>
        <begin position="138"/>
        <end position="156"/>
    </location>
</feature>
<feature type="transmembrane region" description="Helical" evidence="4">
    <location>
        <begin position="77"/>
        <end position="98"/>
    </location>
</feature>
<dbReference type="InterPro" id="IPR016032">
    <property type="entry name" value="Sig_transdc_resp-reg_C-effctor"/>
</dbReference>
<dbReference type="PRINTS" id="PR00038">
    <property type="entry name" value="HTHLUXR"/>
</dbReference>
<organism evidence="6 7">
    <name type="scientific">Raoultibacter timonensis</name>
    <dbReference type="NCBI Taxonomy" id="1907662"/>
    <lineage>
        <taxon>Bacteria</taxon>
        <taxon>Bacillati</taxon>
        <taxon>Actinomycetota</taxon>
        <taxon>Coriobacteriia</taxon>
        <taxon>Eggerthellales</taxon>
        <taxon>Eggerthellaceae</taxon>
        <taxon>Raoultibacter</taxon>
    </lineage>
</organism>
<keyword evidence="4" id="KW-0472">Membrane</keyword>
<keyword evidence="4" id="KW-1133">Transmembrane helix</keyword>
<protein>
    <recommendedName>
        <fullName evidence="5">HTH luxR-type domain-containing protein</fullName>
    </recommendedName>
</protein>
<proteinExistence type="predicted"/>
<feature type="transmembrane region" description="Helical" evidence="4">
    <location>
        <begin position="271"/>
        <end position="290"/>
    </location>
</feature>
<evidence type="ECO:0000256" key="3">
    <source>
        <dbReference type="ARBA" id="ARBA00023163"/>
    </source>
</evidence>
<keyword evidence="3" id="KW-0804">Transcription</keyword>
<accession>A0ABM7WMB3</accession>
<feature type="transmembrane region" description="Helical" evidence="4">
    <location>
        <begin position="235"/>
        <end position="259"/>
    </location>
</feature>
<evidence type="ECO:0000313" key="6">
    <source>
        <dbReference type="EMBL" id="BDE97548.1"/>
    </source>
</evidence>
<feature type="transmembrane region" description="Helical" evidence="4">
    <location>
        <begin position="110"/>
        <end position="131"/>
    </location>
</feature>
<dbReference type="Pfam" id="PF00196">
    <property type="entry name" value="GerE"/>
    <property type="match status" value="1"/>
</dbReference>